<feature type="domain" description="DNA polymerase alpha/delta/epsilon subunit B" evidence="8">
    <location>
        <begin position="378"/>
        <end position="650"/>
    </location>
</feature>
<dbReference type="HOGENOM" id="CLU_010628_1_0_1"/>
<name>A0A099P236_PICKU</name>
<dbReference type="InterPro" id="IPR016266">
    <property type="entry name" value="POLE2"/>
</dbReference>
<dbReference type="Proteomes" id="UP000029867">
    <property type="component" value="Unassembled WGS sequence"/>
</dbReference>
<gene>
    <name evidence="9" type="ORF">JL09_g2769</name>
</gene>
<dbReference type="GO" id="GO:0006261">
    <property type="term" value="P:DNA-templated DNA replication"/>
    <property type="evidence" value="ECO:0007669"/>
    <property type="project" value="InterPro"/>
</dbReference>
<evidence type="ECO:0000256" key="1">
    <source>
        <dbReference type="ARBA" id="ARBA00004123"/>
    </source>
</evidence>
<comment type="subcellular location">
    <subcellularLocation>
        <location evidence="1">Nucleus</location>
    </subcellularLocation>
</comment>
<evidence type="ECO:0000256" key="3">
    <source>
        <dbReference type="ARBA" id="ARBA00016011"/>
    </source>
</evidence>
<dbReference type="GO" id="GO:0042276">
    <property type="term" value="P:error-prone translesion synthesis"/>
    <property type="evidence" value="ECO:0007669"/>
    <property type="project" value="TreeGrafter"/>
</dbReference>
<evidence type="ECO:0000259" key="8">
    <source>
        <dbReference type="Pfam" id="PF04042"/>
    </source>
</evidence>
<keyword evidence="6" id="KW-0539">Nucleus</keyword>
<proteinExistence type="inferred from homology"/>
<dbReference type="GO" id="GO:0008622">
    <property type="term" value="C:epsilon DNA polymerase complex"/>
    <property type="evidence" value="ECO:0007669"/>
    <property type="project" value="InterPro"/>
</dbReference>
<dbReference type="PANTHER" id="PTHR12708">
    <property type="entry name" value="DNA POLYMERASE EPSILON SUBUNIT B"/>
    <property type="match status" value="1"/>
</dbReference>
<comment type="caution">
    <text evidence="9">The sequence shown here is derived from an EMBL/GenBank/DDBJ whole genome shotgun (WGS) entry which is preliminary data.</text>
</comment>
<dbReference type="GO" id="GO:0003677">
    <property type="term" value="F:DNA binding"/>
    <property type="evidence" value="ECO:0007669"/>
    <property type="project" value="UniProtKB-KW"/>
</dbReference>
<dbReference type="eggNOG" id="KOG3818">
    <property type="taxonomic scope" value="Eukaryota"/>
</dbReference>
<keyword evidence="5" id="KW-0238">DNA-binding</keyword>
<evidence type="ECO:0000256" key="6">
    <source>
        <dbReference type="ARBA" id="ARBA00023242"/>
    </source>
</evidence>
<sequence>MDSSFIADDTIEEPILPIELKPSVFRPFAYRVLSKKYGLNVHTSALEQLTAYVGKRFGTKWKRDPKTSAFLDVVAKLWKEQGRGVFIDGEGVAEVIKEIIANEQRTRKRIQKQKENIENGHMDPDSSYFDASTLDDSKFMASQLMDSENLDFSGNNNKEDSIDWKTFFRVIDVNHYTKFKFDRQRKQFDYHNTESKLKLMELPDVDSVINFQMVRLHILRDRLYRNQVFSKIKYDGNTESIISNQMHRPKHITYVKNLLGRNEHRFVLFGLVTQNSYGLWQLQDDSDKIELVLKQCIFSKDYYFVSGNFLIIDGFYSSAGKFHVLSAAHPPAEEREVTFDAFGELDFNWDYSKNGKIDLTMKQLTYKEIKQHPDHKIIVLGCHLYLDDLETISKLRKMLETIENEIQNKLKGTMEEINVYDFPVSIVFVGPFTSQALTITEGTSVNQLTHSGRYKAGFDNIANVLENFKGICENCKLVFVPGDGDPWISMVTKNSSSVWPQMKIPSVFGSKLERVAKNVEWASNPCRLNYLSQDILIINNNIAESLRRNDFTYLCELNDEEIERALNRQRREDSGASSSQLSFVNEEELTINKLTIKETTETDKFNKVIRTVLDQGIASPFTNQVRQLLPNYLPLLSLIPLPNCVIMTDATSPRLSTMYKGCFVTNVGKFTDHQNRAHYIEYYPASQTSKSVVVY</sequence>
<comment type="similarity">
    <text evidence="2">Belongs to the DNA polymerase epsilon subunit B family.</text>
</comment>
<dbReference type="AlphaFoldDB" id="A0A099P236"/>
<dbReference type="InterPro" id="IPR007185">
    <property type="entry name" value="DNA_pol_a/d/e_bsu"/>
</dbReference>
<evidence type="ECO:0000313" key="10">
    <source>
        <dbReference type="Proteomes" id="UP000029867"/>
    </source>
</evidence>
<accession>A0A099P236</accession>
<dbReference type="Pfam" id="PF04042">
    <property type="entry name" value="DNA_pol_E_B"/>
    <property type="match status" value="1"/>
</dbReference>
<evidence type="ECO:0000256" key="4">
    <source>
        <dbReference type="ARBA" id="ARBA00022705"/>
    </source>
</evidence>
<dbReference type="EMBL" id="JQFK01000024">
    <property type="protein sequence ID" value="KGK38141.1"/>
    <property type="molecule type" value="Genomic_DNA"/>
</dbReference>
<evidence type="ECO:0000256" key="2">
    <source>
        <dbReference type="ARBA" id="ARBA00009560"/>
    </source>
</evidence>
<reference evidence="10" key="1">
    <citation type="journal article" date="2014" name="Microb. Cell Fact.">
        <title>Exploiting Issatchenkia orientalis SD108 for succinic acid production.</title>
        <authorList>
            <person name="Xiao H."/>
            <person name="Shao Z."/>
            <person name="Jiang Y."/>
            <person name="Dole S."/>
            <person name="Zhao H."/>
        </authorList>
    </citation>
    <scope>NUCLEOTIDE SEQUENCE [LARGE SCALE GENOMIC DNA]</scope>
    <source>
        <strain evidence="10">SD108</strain>
    </source>
</reference>
<dbReference type="VEuPathDB" id="FungiDB:C5L36_0B09940"/>
<organism evidence="9 10">
    <name type="scientific">Pichia kudriavzevii</name>
    <name type="common">Yeast</name>
    <name type="synonym">Issatchenkia orientalis</name>
    <dbReference type="NCBI Taxonomy" id="4909"/>
    <lineage>
        <taxon>Eukaryota</taxon>
        <taxon>Fungi</taxon>
        <taxon>Dikarya</taxon>
        <taxon>Ascomycota</taxon>
        <taxon>Saccharomycotina</taxon>
        <taxon>Pichiomycetes</taxon>
        <taxon>Pichiales</taxon>
        <taxon>Pichiaceae</taxon>
        <taxon>Pichia</taxon>
    </lineage>
</organism>
<protein>
    <recommendedName>
        <fullName evidence="3">DNA polymerase epsilon subunit B</fullName>
    </recommendedName>
    <alternativeName>
        <fullName evidence="7">DNA polymerase II subunit 2</fullName>
    </alternativeName>
</protein>
<keyword evidence="4" id="KW-0235">DNA replication</keyword>
<evidence type="ECO:0000313" key="9">
    <source>
        <dbReference type="EMBL" id="KGK38141.1"/>
    </source>
</evidence>
<dbReference type="PANTHER" id="PTHR12708:SF0">
    <property type="entry name" value="DNA POLYMERASE EPSILON SUBUNIT 2"/>
    <property type="match status" value="1"/>
</dbReference>
<evidence type="ECO:0000256" key="7">
    <source>
        <dbReference type="ARBA" id="ARBA00032930"/>
    </source>
</evidence>
<evidence type="ECO:0000256" key="5">
    <source>
        <dbReference type="ARBA" id="ARBA00023125"/>
    </source>
</evidence>